<keyword evidence="5" id="KW-1185">Reference proteome</keyword>
<dbReference type="GO" id="GO:0045505">
    <property type="term" value="F:dynein intermediate chain binding"/>
    <property type="evidence" value="ECO:0007669"/>
    <property type="project" value="InterPro"/>
</dbReference>
<evidence type="ECO:0000259" key="3">
    <source>
        <dbReference type="Pfam" id="PF08385"/>
    </source>
</evidence>
<reference evidence="4 5" key="1">
    <citation type="journal article" date="2023" name="Insect Mol. Biol.">
        <title>Genome sequencing provides insights into the evolution of gene families encoding plant cell wall-degrading enzymes in longhorned beetles.</title>
        <authorList>
            <person name="Shin N.R."/>
            <person name="Okamura Y."/>
            <person name="Kirsch R."/>
            <person name="Pauchet Y."/>
        </authorList>
    </citation>
    <scope>NUCLEOTIDE SEQUENCE [LARGE SCALE GENOMIC DNA]</scope>
    <source>
        <strain evidence="4">EAD_L_NR</strain>
    </source>
</reference>
<dbReference type="PANTHER" id="PTHR46532:SF4">
    <property type="entry name" value="AAA+ ATPASE DOMAIN-CONTAINING PROTEIN"/>
    <property type="match status" value="1"/>
</dbReference>
<dbReference type="GO" id="GO:0007018">
    <property type="term" value="P:microtubule-based movement"/>
    <property type="evidence" value="ECO:0007669"/>
    <property type="project" value="InterPro"/>
</dbReference>
<sequence length="1468" mass="172035">MEEEDGAAANQAEDLDMIVGVARQIASTANKHRTSSTFQALQESLKEKNCKLNEPLAMQHKMKELRAQRYQELQLPHRHVCDMVAMYLGIEPNEVMDGVIDDASYLDLLQSLLDKTGVKCVLFYYQDGPPYPFDTLSNPLIAESGRSNPAITHAIKRLYVTQGINLPLVERAVAVYKFNNVGLDLKNINDEIYFIQLDMDKGKGNPAAITYDILATLIAPLLKLSKDWGDLPKTENGRVQKLNFEGDFASFVIFLDKTKIDLQGVVTFSYDPDVLKEVIEEQREKSYFNKPLIQQIEATARVWHKIIEKCLVQYRQLRKENEFVGPEVEIEYWRRQLARFTCVVEFLETEPCKHFMEFMEYIGNHKIIKIWRKHVDAAYDTKNECADNVKYLYSMEKYWEPFYRLEPPQLPEYVQPLLHAVRMVFTTSRYYNSTANVTALLVKVSNQIIIKCRNYLNCNGAKTVWNQPKQFVMDKIKTCLDLYLKYYQCFKRTQRQMVAAEEKPFECSEMFIFGKLETFKKRLEEIVFVLSTTMKYSILQSSTIEGIDVYANKFIEFFKKISSQKYDALNHRLPFFDKDYKEFRQNVVDTEWELEEFVGNSLENMTDVDNVLRLLKRFEKLNLECLHLEERYLEAMQMFQCEIEALRDRYNEERQSPTLPRNMPPVSGRIMWIRHFFKRIEQPMEVFKTKSRVMRHRKVQKCIQLFNAMSLVFVQYENIYHNAWYSFAGQVRHCLMAPILYKQEKTRRYTVNFNPYITEVIREAEYMYKLDLAVPDVGQVLVFCKEKILNSYEVVNALVERNDSIRMNIPTLFLPMMRVQLIKMENVFRPGFSTITWTSMKIPEFCQTVSKVLDYIEMFVKEVRDMKEARIDEVLETISQTCLVYLPDEAIEAISPSEFLDFNVRHRQNICMYSLGLVIREFNPSFLPGKEIELKSLTVEKCVIDLINKFLSVIDQPDLQEDKYNWLVPEKVLKPIGSTSKLLMSGDAAFREIDRNVPLDLASIHSDCIEMFSYFNMKIMDALIKCTKMSLEKVKKRAVSMGEGNVQPIMKTNMILQIPIAIITPSLDEIQAQFSHVLNNVLDTHKYISMWGQEGRGTKKAIKVKKDENAESVIKPYNYFKIVSENKEIVRIFMSLQGVMYLVNPDIINLLQKYLEWRFLWAENRDQQIEDFCQTNPLLVEISERFQEYDARSEMIRELPEKHDIGAVQIAMGMFKLALLVESNAWKHILGKKLGLLYKRKLDKMVDFIKTQEKVLSKPIKDLDDCRLAMNCLEVIRENFIEMDMDLGVMEEAYGTFARFNIDVPKEEIERVESLRFNFQNMVTHSKVIQEEICTVQGPLLEELTNGVAKFKDDVAIFDQDFEEKGPMVAGLSAREASDRVLVFQDRFDELWRKFEMYSSGERLFGLEVNDYPVLHKRKKEFNLLNKLYGLYLAVNHSIDGYFDILWSDVDTEVIFAELQEFQNRSLY</sequence>
<dbReference type="GO" id="GO:0051959">
    <property type="term" value="F:dynein light intermediate chain binding"/>
    <property type="evidence" value="ECO:0007669"/>
    <property type="project" value="InterPro"/>
</dbReference>
<keyword evidence="2" id="KW-0175">Coiled coil</keyword>
<dbReference type="InterPro" id="IPR013594">
    <property type="entry name" value="Dynein_heavy_tail"/>
</dbReference>
<name>A0AAV8W1G2_9CUCU</name>
<dbReference type="Proteomes" id="UP001159042">
    <property type="component" value="Unassembled WGS sequence"/>
</dbReference>
<protein>
    <recommendedName>
        <fullName evidence="3">Dynein heavy chain tail domain-containing protein</fullName>
    </recommendedName>
</protein>
<proteinExistence type="inferred from homology"/>
<evidence type="ECO:0000256" key="1">
    <source>
        <dbReference type="ARBA" id="ARBA00008887"/>
    </source>
</evidence>
<feature type="coiled-coil region" evidence="2">
    <location>
        <begin position="629"/>
        <end position="656"/>
    </location>
</feature>
<evidence type="ECO:0000313" key="4">
    <source>
        <dbReference type="EMBL" id="KAJ8919736.1"/>
    </source>
</evidence>
<dbReference type="Pfam" id="PF08385">
    <property type="entry name" value="DHC_N1"/>
    <property type="match status" value="1"/>
</dbReference>
<evidence type="ECO:0000313" key="5">
    <source>
        <dbReference type="Proteomes" id="UP001159042"/>
    </source>
</evidence>
<comment type="similarity">
    <text evidence="1">Belongs to the dynein heavy chain family.</text>
</comment>
<dbReference type="PANTHER" id="PTHR46532">
    <property type="entry name" value="MALE FERTILITY FACTOR KL5"/>
    <property type="match status" value="1"/>
</dbReference>
<dbReference type="InterPro" id="IPR026983">
    <property type="entry name" value="DHC"/>
</dbReference>
<gene>
    <name evidence="4" type="ORF">NQ315_006264</name>
</gene>
<feature type="domain" description="Dynein heavy chain tail" evidence="3">
    <location>
        <begin position="293"/>
        <end position="845"/>
    </location>
</feature>
<accession>A0AAV8W1G2</accession>
<dbReference type="EMBL" id="JANEYG010000016">
    <property type="protein sequence ID" value="KAJ8919736.1"/>
    <property type="molecule type" value="Genomic_DNA"/>
</dbReference>
<dbReference type="GO" id="GO:0005858">
    <property type="term" value="C:axonemal dynein complex"/>
    <property type="evidence" value="ECO:0007669"/>
    <property type="project" value="TreeGrafter"/>
</dbReference>
<organism evidence="4 5">
    <name type="scientific">Exocentrus adspersus</name>
    <dbReference type="NCBI Taxonomy" id="1586481"/>
    <lineage>
        <taxon>Eukaryota</taxon>
        <taxon>Metazoa</taxon>
        <taxon>Ecdysozoa</taxon>
        <taxon>Arthropoda</taxon>
        <taxon>Hexapoda</taxon>
        <taxon>Insecta</taxon>
        <taxon>Pterygota</taxon>
        <taxon>Neoptera</taxon>
        <taxon>Endopterygota</taxon>
        <taxon>Coleoptera</taxon>
        <taxon>Polyphaga</taxon>
        <taxon>Cucujiformia</taxon>
        <taxon>Chrysomeloidea</taxon>
        <taxon>Cerambycidae</taxon>
        <taxon>Lamiinae</taxon>
        <taxon>Acanthocinini</taxon>
        <taxon>Exocentrus</taxon>
    </lineage>
</organism>
<evidence type="ECO:0000256" key="2">
    <source>
        <dbReference type="SAM" id="Coils"/>
    </source>
</evidence>
<comment type="caution">
    <text evidence="4">The sequence shown here is derived from an EMBL/GenBank/DDBJ whole genome shotgun (WGS) entry which is preliminary data.</text>
</comment>